<dbReference type="GO" id="GO:0016887">
    <property type="term" value="F:ATP hydrolysis activity"/>
    <property type="evidence" value="ECO:0007669"/>
    <property type="project" value="InterPro"/>
</dbReference>
<dbReference type="SUPFAM" id="SSF52540">
    <property type="entry name" value="P-loop containing nucleoside triphosphate hydrolases"/>
    <property type="match status" value="1"/>
</dbReference>
<evidence type="ECO:0000256" key="2">
    <source>
        <dbReference type="ARBA" id="ARBA00022475"/>
    </source>
</evidence>
<evidence type="ECO:0000313" key="6">
    <source>
        <dbReference type="EMBL" id="RJF92073.1"/>
    </source>
</evidence>
<evidence type="ECO:0000313" key="7">
    <source>
        <dbReference type="Proteomes" id="UP000265955"/>
    </source>
</evidence>
<dbReference type="GO" id="GO:0015697">
    <property type="term" value="P:quaternary ammonium group transport"/>
    <property type="evidence" value="ECO:0007669"/>
    <property type="project" value="UniProtKB-ARBA"/>
</dbReference>
<dbReference type="SMART" id="SM00382">
    <property type="entry name" value="AAA"/>
    <property type="match status" value="1"/>
</dbReference>
<dbReference type="RefSeq" id="WP_119771958.1">
    <property type="nucleotide sequence ID" value="NZ_QYUO01000003.1"/>
</dbReference>
<keyword evidence="3" id="KW-0547">Nucleotide-binding</keyword>
<dbReference type="PANTHER" id="PTHR42781:SF4">
    <property type="entry name" value="SPERMIDINE_PUTRESCINE IMPORT ATP-BINDING PROTEIN POTA"/>
    <property type="match status" value="1"/>
</dbReference>
<dbReference type="OrthoDB" id="5298774at2"/>
<keyword evidence="4 6" id="KW-0067">ATP-binding</keyword>
<dbReference type="AlphaFoldDB" id="A0A3A3G1X9"/>
<accession>A0A3A3G1X9</accession>
<name>A0A3A3G1X9_9BURK</name>
<dbReference type="Proteomes" id="UP000265955">
    <property type="component" value="Unassembled WGS sequence"/>
</dbReference>
<dbReference type="InterPro" id="IPR017871">
    <property type="entry name" value="ABC_transporter-like_CS"/>
</dbReference>
<dbReference type="FunFam" id="3.40.50.300:FF:000425">
    <property type="entry name" value="Probable ABC transporter, ATP-binding subunit"/>
    <property type="match status" value="1"/>
</dbReference>
<dbReference type="Pfam" id="PF00005">
    <property type="entry name" value="ABC_tran"/>
    <property type="match status" value="1"/>
</dbReference>
<keyword evidence="1" id="KW-0813">Transport</keyword>
<dbReference type="PANTHER" id="PTHR42781">
    <property type="entry name" value="SPERMIDINE/PUTRESCINE IMPORT ATP-BINDING PROTEIN POTA"/>
    <property type="match status" value="1"/>
</dbReference>
<feature type="domain" description="ABC transporter" evidence="5">
    <location>
        <begin position="3"/>
        <end position="233"/>
    </location>
</feature>
<dbReference type="Gene3D" id="3.40.50.300">
    <property type="entry name" value="P-loop containing nucleotide triphosphate hydrolases"/>
    <property type="match status" value="1"/>
</dbReference>
<dbReference type="EMBL" id="QYUO01000003">
    <property type="protein sequence ID" value="RJF92073.1"/>
    <property type="molecule type" value="Genomic_DNA"/>
</dbReference>
<sequence length="337" mass="37251">MSLHIRQLRKTFGEFVALDDIDLAIGANEFVCLLGPSGCGKTTLLRIIAGLLEADSGSLTLGGRDLVSVPARERGFGIVFQSYSLFPHMSVAENVGYGLRIRNVPAEKRAARVRELLTLVKLPDFAERFPGQLSGGQQQRVALARALAVDPSLILLDEPLSALDARVRSDLRRELRELQRRLGIPTLMVTHDQEEAMALADVIVCMNHGRIEQMGTPEDLYLRPRTRFVADFMGHSNLLPLDWLREAAPHLLRDAPREVGTDFIEACIRPEYVALSADPDADARVIDLNFLGSVRRARVLWRGRELLAELSSATESIAPGDAVRLDIDAEDCAWVQG</sequence>
<dbReference type="Pfam" id="PF08402">
    <property type="entry name" value="TOBE_2"/>
    <property type="match status" value="1"/>
</dbReference>
<proteinExistence type="predicted"/>
<reference evidence="7" key="1">
    <citation type="submission" date="2018-09" db="EMBL/GenBank/DDBJ databases">
        <authorList>
            <person name="Zhu H."/>
        </authorList>
    </citation>
    <scope>NUCLEOTIDE SEQUENCE [LARGE SCALE GENOMIC DNA]</scope>
    <source>
        <strain evidence="7">K1R23-30</strain>
    </source>
</reference>
<evidence type="ECO:0000256" key="4">
    <source>
        <dbReference type="ARBA" id="ARBA00022840"/>
    </source>
</evidence>
<dbReference type="InterPro" id="IPR013611">
    <property type="entry name" value="Transp-assoc_OB_typ2"/>
</dbReference>
<keyword evidence="7" id="KW-1185">Reference proteome</keyword>
<dbReference type="InterPro" id="IPR050093">
    <property type="entry name" value="ABC_SmlMolc_Importer"/>
</dbReference>
<dbReference type="PROSITE" id="PS00211">
    <property type="entry name" value="ABC_TRANSPORTER_1"/>
    <property type="match status" value="1"/>
</dbReference>
<keyword evidence="2" id="KW-0472">Membrane</keyword>
<dbReference type="InterPro" id="IPR027417">
    <property type="entry name" value="P-loop_NTPase"/>
</dbReference>
<evidence type="ECO:0000256" key="1">
    <source>
        <dbReference type="ARBA" id="ARBA00022448"/>
    </source>
</evidence>
<dbReference type="GO" id="GO:0022857">
    <property type="term" value="F:transmembrane transporter activity"/>
    <property type="evidence" value="ECO:0007669"/>
    <property type="project" value="InterPro"/>
</dbReference>
<organism evidence="6 7">
    <name type="scientific">Noviherbaspirillum saxi</name>
    <dbReference type="NCBI Taxonomy" id="2320863"/>
    <lineage>
        <taxon>Bacteria</taxon>
        <taxon>Pseudomonadati</taxon>
        <taxon>Pseudomonadota</taxon>
        <taxon>Betaproteobacteria</taxon>
        <taxon>Burkholderiales</taxon>
        <taxon>Oxalobacteraceae</taxon>
        <taxon>Noviherbaspirillum</taxon>
    </lineage>
</organism>
<dbReference type="GO" id="GO:0043190">
    <property type="term" value="C:ATP-binding cassette (ABC) transporter complex"/>
    <property type="evidence" value="ECO:0007669"/>
    <property type="project" value="InterPro"/>
</dbReference>
<evidence type="ECO:0000256" key="3">
    <source>
        <dbReference type="ARBA" id="ARBA00022741"/>
    </source>
</evidence>
<evidence type="ECO:0000259" key="5">
    <source>
        <dbReference type="PROSITE" id="PS50893"/>
    </source>
</evidence>
<dbReference type="InterPro" id="IPR003439">
    <property type="entry name" value="ABC_transporter-like_ATP-bd"/>
</dbReference>
<dbReference type="PROSITE" id="PS50893">
    <property type="entry name" value="ABC_TRANSPORTER_2"/>
    <property type="match status" value="1"/>
</dbReference>
<dbReference type="GO" id="GO:0005524">
    <property type="term" value="F:ATP binding"/>
    <property type="evidence" value="ECO:0007669"/>
    <property type="project" value="UniProtKB-KW"/>
</dbReference>
<gene>
    <name evidence="6" type="ORF">D3871_25820</name>
</gene>
<dbReference type="InterPro" id="IPR003593">
    <property type="entry name" value="AAA+_ATPase"/>
</dbReference>
<comment type="caution">
    <text evidence="6">The sequence shown here is derived from an EMBL/GenBank/DDBJ whole genome shotgun (WGS) entry which is preliminary data.</text>
</comment>
<dbReference type="SUPFAM" id="SSF50331">
    <property type="entry name" value="MOP-like"/>
    <property type="match status" value="1"/>
</dbReference>
<protein>
    <submittedName>
        <fullName evidence="6">ABC transporter ATP-binding protein</fullName>
    </submittedName>
</protein>
<keyword evidence="2" id="KW-1003">Cell membrane</keyword>
<dbReference type="InterPro" id="IPR008995">
    <property type="entry name" value="Mo/tungstate-bd_C_term_dom"/>
</dbReference>